<reference evidence="1 2" key="1">
    <citation type="journal article" date="2022" name="New Phytol.">
        <title>Ecological generalism drives hyperdiversity of secondary metabolite gene clusters in xylarialean endophytes.</title>
        <authorList>
            <person name="Franco M.E.E."/>
            <person name="Wisecaver J.H."/>
            <person name="Arnold A.E."/>
            <person name="Ju Y.M."/>
            <person name="Slot J.C."/>
            <person name="Ahrendt S."/>
            <person name="Moore L.P."/>
            <person name="Eastman K.E."/>
            <person name="Scott K."/>
            <person name="Konkel Z."/>
            <person name="Mondo S.J."/>
            <person name="Kuo A."/>
            <person name="Hayes R.D."/>
            <person name="Haridas S."/>
            <person name="Andreopoulos B."/>
            <person name="Riley R."/>
            <person name="LaButti K."/>
            <person name="Pangilinan J."/>
            <person name="Lipzen A."/>
            <person name="Amirebrahimi M."/>
            <person name="Yan J."/>
            <person name="Adam C."/>
            <person name="Keymanesh K."/>
            <person name="Ng V."/>
            <person name="Louie K."/>
            <person name="Northen T."/>
            <person name="Drula E."/>
            <person name="Henrissat B."/>
            <person name="Hsieh H.M."/>
            <person name="Youens-Clark K."/>
            <person name="Lutzoni F."/>
            <person name="Miadlikowska J."/>
            <person name="Eastwood D.C."/>
            <person name="Hamelin R.C."/>
            <person name="Grigoriev I.V."/>
            <person name="U'Ren J.M."/>
        </authorList>
    </citation>
    <scope>NUCLEOTIDE SEQUENCE [LARGE SCALE GENOMIC DNA]</scope>
    <source>
        <strain evidence="1 2">CBS 119005</strain>
    </source>
</reference>
<comment type="caution">
    <text evidence="1">The sequence shown here is derived from an EMBL/GenBank/DDBJ whole genome shotgun (WGS) entry which is preliminary data.</text>
</comment>
<name>A0ACB9Z3K8_9PEZI</name>
<gene>
    <name evidence="1" type="ORF">F4820DRAFT_277587</name>
</gene>
<evidence type="ECO:0000313" key="1">
    <source>
        <dbReference type="EMBL" id="KAI4865877.1"/>
    </source>
</evidence>
<organism evidence="1 2">
    <name type="scientific">Hypoxylon rubiginosum</name>
    <dbReference type="NCBI Taxonomy" id="110542"/>
    <lineage>
        <taxon>Eukaryota</taxon>
        <taxon>Fungi</taxon>
        <taxon>Dikarya</taxon>
        <taxon>Ascomycota</taxon>
        <taxon>Pezizomycotina</taxon>
        <taxon>Sordariomycetes</taxon>
        <taxon>Xylariomycetidae</taxon>
        <taxon>Xylariales</taxon>
        <taxon>Hypoxylaceae</taxon>
        <taxon>Hypoxylon</taxon>
    </lineage>
</organism>
<dbReference type="Proteomes" id="UP001497700">
    <property type="component" value="Unassembled WGS sequence"/>
</dbReference>
<sequence>MLFSTKRQAAAAEPTPCLVTTALVIVSTVFPLLSLAAVALRFKARGMHRAKLLADDWWMVASWILAFFLSINVWVFGSLTGLDYYKIDPLRGATLSLQCLYVASILTLPALTSVKIAILLFYKRIFGTLKFKIAVWVLIAILVCWCLIFIFLTALQGDPLDSPWQLNTGRFRYDIVSVGYAQVGSSIALDFLVLCFPLPVISRLRMAFARKMFVVLIFWLGIFCCVASIVRVVYLVQLLSTVVEAKDSIAIQSKQFIFLVLEPHCSIIAGCLPCYGFLLAKFGGRAPESLVRSARSVISLHSWGSRGSQGSKNKMQKPDDSFQLPSPAKDGEASRDESQAELTGKSQWPDSGRDVLVIGGPKADGGIGALG</sequence>
<protein>
    <submittedName>
        <fullName evidence="1">Uncharacterized protein</fullName>
    </submittedName>
</protein>
<proteinExistence type="predicted"/>
<accession>A0ACB9Z3K8</accession>
<dbReference type="EMBL" id="MU393466">
    <property type="protein sequence ID" value="KAI4865877.1"/>
    <property type="molecule type" value="Genomic_DNA"/>
</dbReference>
<evidence type="ECO:0000313" key="2">
    <source>
        <dbReference type="Proteomes" id="UP001497700"/>
    </source>
</evidence>
<keyword evidence="2" id="KW-1185">Reference proteome</keyword>